<dbReference type="PANTHER" id="PTHR22916">
    <property type="entry name" value="GLYCOSYLTRANSFERASE"/>
    <property type="match status" value="1"/>
</dbReference>
<dbReference type="RefSeq" id="WP_024411604.1">
    <property type="nucleotide sequence ID" value="NZ_CECY01000087.1"/>
</dbReference>
<evidence type="ECO:0000313" key="8">
    <source>
        <dbReference type="EMBL" id="MCR1233177.1"/>
    </source>
</evidence>
<evidence type="ECO:0000313" key="5">
    <source>
        <dbReference type="EMBL" id="AKE80097.1"/>
    </source>
</evidence>
<feature type="domain" description="Glycosyltransferase 2-like" evidence="1">
    <location>
        <begin position="8"/>
        <end position="135"/>
    </location>
</feature>
<evidence type="ECO:0000313" key="2">
    <source>
        <dbReference type="EMBL" id="AKE79562.1"/>
    </source>
</evidence>
<dbReference type="InterPro" id="IPR029044">
    <property type="entry name" value="Nucleotide-diphossugar_trans"/>
</dbReference>
<dbReference type="PANTHER" id="PTHR22916:SF3">
    <property type="entry name" value="UDP-GLCNAC:BETAGAL BETA-1,3-N-ACETYLGLUCOSAMINYLTRANSFERASE-LIKE PROTEIN 1"/>
    <property type="match status" value="1"/>
</dbReference>
<dbReference type="EMBL" id="KM972263">
    <property type="protein sequence ID" value="AKE80035.1"/>
    <property type="molecule type" value="Genomic_DNA"/>
</dbReference>
<dbReference type="Gene3D" id="3.90.550.10">
    <property type="entry name" value="Spore Coat Polysaccharide Biosynthesis Protein SpsA, Chain A"/>
    <property type="match status" value="1"/>
</dbReference>
<proteinExistence type="predicted"/>
<dbReference type="InterPro" id="IPR001173">
    <property type="entry name" value="Glyco_trans_2-like"/>
</dbReference>
<evidence type="ECO:0000259" key="1">
    <source>
        <dbReference type="Pfam" id="PF00535"/>
    </source>
</evidence>
<name>A0A0F6UX35_STRSU</name>
<dbReference type="EMBL" id="JANJPK010000025">
    <property type="protein sequence ID" value="MCR1233177.1"/>
    <property type="molecule type" value="Genomic_DNA"/>
</dbReference>
<dbReference type="EMBL" id="KM972278">
    <property type="protein sequence ID" value="AKE80380.1"/>
    <property type="molecule type" value="Genomic_DNA"/>
</dbReference>
<reference evidence="8" key="2">
    <citation type="submission" date="2022-07" db="EMBL/GenBank/DDBJ databases">
        <authorList>
            <person name="Peng Z."/>
        </authorList>
    </citation>
    <scope>NUCLEOTIDE SEQUENCE</scope>
    <source>
        <strain evidence="8">2022WUSS069</strain>
    </source>
</reference>
<evidence type="ECO:0000313" key="6">
    <source>
        <dbReference type="EMBL" id="AKE80380.1"/>
    </source>
</evidence>
<protein>
    <submittedName>
        <fullName evidence="3 8">Glycosyltransferase</fullName>
    </submittedName>
</protein>
<dbReference type="Proteomes" id="UP001206089">
    <property type="component" value="Unassembled WGS sequence"/>
</dbReference>
<dbReference type="CDD" id="cd04196">
    <property type="entry name" value="GT_2_like_d"/>
    <property type="match status" value="1"/>
</dbReference>
<dbReference type="Pfam" id="PF00535">
    <property type="entry name" value="Glycos_transf_2"/>
    <property type="match status" value="1"/>
</dbReference>
<evidence type="ECO:0000313" key="4">
    <source>
        <dbReference type="EMBL" id="AKE80056.1"/>
    </source>
</evidence>
<dbReference type="EMBL" id="KM972241">
    <property type="protein sequence ID" value="AKE79562.1"/>
    <property type="molecule type" value="Genomic_DNA"/>
</dbReference>
<dbReference type="GO" id="GO:0016758">
    <property type="term" value="F:hexosyltransferase activity"/>
    <property type="evidence" value="ECO:0007669"/>
    <property type="project" value="UniProtKB-ARBA"/>
</dbReference>
<dbReference type="EMBL" id="KM972288">
    <property type="protein sequence ID" value="AKE80591.1"/>
    <property type="molecule type" value="Genomic_DNA"/>
</dbReference>
<dbReference type="EMBL" id="KM972266">
    <property type="protein sequence ID" value="AKE80097.1"/>
    <property type="molecule type" value="Genomic_DNA"/>
</dbReference>
<dbReference type="AlphaFoldDB" id="A0A0F6UX35"/>
<reference evidence="3" key="1">
    <citation type="journal article" date="2015" name="Appl. Environ. Microbiol.">
        <title>Eight Novel Capsular Polysaccharide Synthesis Gene Loci Identified in Nontypeable Streptococcus suis Isolates.</title>
        <authorList>
            <person name="Zheng H."/>
            <person name="Ji S."/>
            <person name="Liu Z."/>
            <person name="Lan R."/>
            <person name="Huang Y."/>
            <person name="Bai X."/>
            <person name="Gottschalk M."/>
            <person name="Xu J."/>
        </authorList>
    </citation>
    <scope>NUCLEOTIDE SEQUENCE</scope>
    <source>
        <strain evidence="2">YS133_seq</strain>
        <strain evidence="3">YS33_seq</strain>
        <strain evidence="4">YS34_seq</strain>
        <strain evidence="5">YS37_seq</strain>
        <strain evidence="6">YS73_seq</strain>
        <strain evidence="7">YS86_seq</strain>
    </source>
</reference>
<accession>A0A0F6UX35</accession>
<keyword evidence="3" id="KW-0808">Transferase</keyword>
<sequence length="308" mass="35667">MAVKKVAILVSTYNGERYLLEQLESLFHQEQVEISIFLRDDCSSDTTVCILERYREYVFLVENNNINLGVGNSFMEVLYEAEDKFDYYAFCDQDDIWQPEKLKKAIEMLSNIDGPALYCSNQTLVNQDLEFIGVRTKKPIDVSYKQILTNNKLTGCTMVWNNELQKFLIEPRRRPAPELLKIRIHDVWVGMVASVVGNIVYDTNSYILYRQHENNVVGVRNSKIGTLVSWYKKITDKSKRTGRSFLAKEISGKFGDIVDSEILLELELLGSYRDNFKNKIRLLNNKSLFSLSKESKLAIKLKILFNLI</sequence>
<evidence type="ECO:0000313" key="7">
    <source>
        <dbReference type="EMBL" id="AKE80591.1"/>
    </source>
</evidence>
<evidence type="ECO:0000313" key="3">
    <source>
        <dbReference type="EMBL" id="AKE80035.1"/>
    </source>
</evidence>
<dbReference type="SUPFAM" id="SSF53448">
    <property type="entry name" value="Nucleotide-diphospho-sugar transferases"/>
    <property type="match status" value="1"/>
</dbReference>
<dbReference type="EMBL" id="KM972264">
    <property type="protein sequence ID" value="AKE80056.1"/>
    <property type="molecule type" value="Genomic_DNA"/>
</dbReference>
<organism evidence="3">
    <name type="scientific">Streptococcus suis</name>
    <dbReference type="NCBI Taxonomy" id="1307"/>
    <lineage>
        <taxon>Bacteria</taxon>
        <taxon>Bacillati</taxon>
        <taxon>Bacillota</taxon>
        <taxon>Bacilli</taxon>
        <taxon>Lactobacillales</taxon>
        <taxon>Streptococcaceae</taxon>
        <taxon>Streptococcus</taxon>
    </lineage>
</organism>
<gene>
    <name evidence="3" type="primary">cpsK</name>
    <name evidence="8" type="ORF">NQD44_08680</name>
    <name evidence="2" type="ORF">YS133.seq-orf00011</name>
    <name evidence="3" type="ORF">YS33.seq-orf00011</name>
    <name evidence="4" type="ORF">YS34.seq-orf00011</name>
    <name evidence="5" type="ORF">YS37.seq-orf00011</name>
    <name evidence="6" type="ORF">YS73.seq-orf00011</name>
    <name evidence="7" type="ORF">YS86.seq-orf00011</name>
</gene>